<accession>A0A371JDK8</accession>
<dbReference type="SUPFAM" id="SSF56784">
    <property type="entry name" value="HAD-like"/>
    <property type="match status" value="1"/>
</dbReference>
<comment type="caution">
    <text evidence="1">The sequence shown here is derived from an EMBL/GenBank/DDBJ whole genome shotgun (WGS) entry which is preliminary data.</text>
</comment>
<gene>
    <name evidence="1" type="ORF">CG710_013230</name>
</gene>
<name>A0A371JDK8_9FIRM</name>
<sequence>MLKKFYPSDYVNSSYIIDYEELFKQGYRGILFDVDNTLVQHGAKADDRVKELIKRLKKIGFQVCLISNNKEERVKTFNDEVQVKYIFNAR</sequence>
<dbReference type="InterPro" id="IPR036412">
    <property type="entry name" value="HAD-like_sf"/>
</dbReference>
<dbReference type="EMBL" id="NOKA02000029">
    <property type="protein sequence ID" value="RDY30766.1"/>
    <property type="molecule type" value="Genomic_DNA"/>
</dbReference>
<dbReference type="Gene3D" id="3.40.50.1000">
    <property type="entry name" value="HAD superfamily/HAD-like"/>
    <property type="match status" value="1"/>
</dbReference>
<keyword evidence="2" id="KW-1185">Reference proteome</keyword>
<evidence type="ECO:0000313" key="1">
    <source>
        <dbReference type="EMBL" id="RDY30766.1"/>
    </source>
</evidence>
<feature type="non-terminal residue" evidence="1">
    <location>
        <position position="90"/>
    </location>
</feature>
<dbReference type="RefSeq" id="WP_181899273.1">
    <property type="nucleotide sequence ID" value="NZ_NOKA02000029.1"/>
</dbReference>
<reference evidence="1 2" key="1">
    <citation type="journal article" date="2017" name="Genome Announc.">
        <title>Draft Genome Sequence of a Sporulating and Motile Strain of Lachnotalea glycerini Isolated from Water in Quebec City, Canada.</title>
        <authorList>
            <person name="Maheux A.F."/>
            <person name="Boudreau D.K."/>
            <person name="Berube E."/>
            <person name="Boissinot M."/>
            <person name="Raymond F."/>
            <person name="Brodeur S."/>
            <person name="Corbeil J."/>
            <person name="Isabel S."/>
            <person name="Omar R.F."/>
            <person name="Bergeron M.G."/>
        </authorList>
    </citation>
    <scope>NUCLEOTIDE SEQUENCE [LARGE SCALE GENOMIC DNA]</scope>
    <source>
        <strain evidence="1 2">CCRI-19302</strain>
    </source>
</reference>
<organism evidence="1 2">
    <name type="scientific">Lachnotalea glycerini</name>
    <dbReference type="NCBI Taxonomy" id="1763509"/>
    <lineage>
        <taxon>Bacteria</taxon>
        <taxon>Bacillati</taxon>
        <taxon>Bacillota</taxon>
        <taxon>Clostridia</taxon>
        <taxon>Lachnospirales</taxon>
        <taxon>Lachnospiraceae</taxon>
        <taxon>Lachnotalea</taxon>
    </lineage>
</organism>
<protein>
    <submittedName>
        <fullName evidence="1">YqeG family HAD IIIA-type phosphatase</fullName>
    </submittedName>
</protein>
<proteinExistence type="predicted"/>
<dbReference type="InterPro" id="IPR023214">
    <property type="entry name" value="HAD_sf"/>
</dbReference>
<dbReference type="AlphaFoldDB" id="A0A371JDK8"/>
<evidence type="ECO:0000313" key="2">
    <source>
        <dbReference type="Proteomes" id="UP000216411"/>
    </source>
</evidence>
<dbReference type="Pfam" id="PF08282">
    <property type="entry name" value="Hydrolase_3"/>
    <property type="match status" value="1"/>
</dbReference>
<dbReference type="Proteomes" id="UP000216411">
    <property type="component" value="Unassembled WGS sequence"/>
</dbReference>